<organism evidence="1 2">
    <name type="scientific">Humibacillus xanthopallidus</name>
    <dbReference type="NCBI Taxonomy" id="412689"/>
    <lineage>
        <taxon>Bacteria</taxon>
        <taxon>Bacillati</taxon>
        <taxon>Actinomycetota</taxon>
        <taxon>Actinomycetes</taxon>
        <taxon>Micrococcales</taxon>
        <taxon>Intrasporangiaceae</taxon>
        <taxon>Humibacillus</taxon>
    </lineage>
</organism>
<sequence>MKGYQYVLLRLVPRVDREEFINVGVVLYCQDADYLDAAWELDPARAAALAPACDLDGVRAMLERVRAVCRGETGRGLPSLDKRGQRFGWIIAPRSTVVQPGPVHGGLCEDPATELERLMERLVRTA</sequence>
<evidence type="ECO:0000313" key="1">
    <source>
        <dbReference type="EMBL" id="TQM58170.1"/>
    </source>
</evidence>
<dbReference type="Proteomes" id="UP000316747">
    <property type="component" value="Unassembled WGS sequence"/>
</dbReference>
<keyword evidence="2" id="KW-1185">Reference proteome</keyword>
<accession>A0A543HIQ0</accession>
<reference evidence="1 2" key="1">
    <citation type="submission" date="2019-06" db="EMBL/GenBank/DDBJ databases">
        <title>Genome sequencing of plant associated microbes to promote plant fitness in Sorghum bicolor and Oryza sativa.</title>
        <authorList>
            <person name="Coleman-Derr D."/>
        </authorList>
    </citation>
    <scope>NUCLEOTIDE SEQUENCE [LARGE SCALE GENOMIC DNA]</scope>
    <source>
        <strain evidence="1 2">KV-663</strain>
    </source>
</reference>
<comment type="caution">
    <text evidence="1">The sequence shown here is derived from an EMBL/GenBank/DDBJ whole genome shotgun (WGS) entry which is preliminary data.</text>
</comment>
<dbReference type="EMBL" id="VFPM01000003">
    <property type="protein sequence ID" value="TQM58170.1"/>
    <property type="molecule type" value="Genomic_DNA"/>
</dbReference>
<dbReference type="Pfam" id="PF11236">
    <property type="entry name" value="DUF3037"/>
    <property type="match status" value="1"/>
</dbReference>
<dbReference type="RefSeq" id="WP_141845544.1">
    <property type="nucleotide sequence ID" value="NZ_VFPM01000003.1"/>
</dbReference>
<evidence type="ECO:0000313" key="2">
    <source>
        <dbReference type="Proteomes" id="UP000316747"/>
    </source>
</evidence>
<dbReference type="OrthoDB" id="9803207at2"/>
<proteinExistence type="predicted"/>
<dbReference type="InterPro" id="IPR021398">
    <property type="entry name" value="DUF3037"/>
</dbReference>
<gene>
    <name evidence="1" type="ORF">FBY41_3530</name>
</gene>
<dbReference type="AlphaFoldDB" id="A0A543HIQ0"/>
<protein>
    <submittedName>
        <fullName evidence="1">DUF3037 family protein</fullName>
    </submittedName>
</protein>
<name>A0A543HIQ0_9MICO</name>